<accession>A0A9D1SYM0</accession>
<comment type="caution">
    <text evidence="1">The sequence shown here is derived from an EMBL/GenBank/DDBJ whole genome shotgun (WGS) entry which is preliminary data.</text>
</comment>
<reference evidence="1" key="1">
    <citation type="submission" date="2020-10" db="EMBL/GenBank/DDBJ databases">
        <authorList>
            <person name="Gilroy R."/>
        </authorList>
    </citation>
    <scope>NUCLEOTIDE SEQUENCE</scope>
    <source>
        <strain evidence="1">CHK186-9395</strain>
    </source>
</reference>
<organism evidence="1 2">
    <name type="scientific">Candidatus Caccopulliclostridium gallistercoris</name>
    <dbReference type="NCBI Taxonomy" id="2840719"/>
    <lineage>
        <taxon>Bacteria</taxon>
        <taxon>Bacillati</taxon>
        <taxon>Bacillota</taxon>
        <taxon>Clostridia</taxon>
        <taxon>Candidatus Caccopulliclostridium</taxon>
    </lineage>
</organism>
<gene>
    <name evidence="1" type="ORF">IAA62_00615</name>
</gene>
<name>A0A9D1SYM0_9FIRM</name>
<sequence>MKNIITKSYLINRIAELTILVNDLENSCLKQTCENIELRKGLLDVRNHATKMFNFWENEEYARHTYNHKDISNAYFDMEHLLEELLKK</sequence>
<evidence type="ECO:0000313" key="1">
    <source>
        <dbReference type="EMBL" id="HIV01047.1"/>
    </source>
</evidence>
<protein>
    <submittedName>
        <fullName evidence="1">Uncharacterized protein</fullName>
    </submittedName>
</protein>
<evidence type="ECO:0000313" key="2">
    <source>
        <dbReference type="Proteomes" id="UP000886861"/>
    </source>
</evidence>
<dbReference type="Proteomes" id="UP000886861">
    <property type="component" value="Unassembled WGS sequence"/>
</dbReference>
<reference evidence="1" key="2">
    <citation type="journal article" date="2021" name="PeerJ">
        <title>Extensive microbial diversity within the chicken gut microbiome revealed by metagenomics and culture.</title>
        <authorList>
            <person name="Gilroy R."/>
            <person name="Ravi A."/>
            <person name="Getino M."/>
            <person name="Pursley I."/>
            <person name="Horton D.L."/>
            <person name="Alikhan N.F."/>
            <person name="Baker D."/>
            <person name="Gharbi K."/>
            <person name="Hall N."/>
            <person name="Watson M."/>
            <person name="Adriaenssens E.M."/>
            <person name="Foster-Nyarko E."/>
            <person name="Jarju S."/>
            <person name="Secka A."/>
            <person name="Antonio M."/>
            <person name="Oren A."/>
            <person name="Chaudhuri R.R."/>
            <person name="La Ragione R."/>
            <person name="Hildebrand F."/>
            <person name="Pallen M.J."/>
        </authorList>
    </citation>
    <scope>NUCLEOTIDE SEQUENCE</scope>
    <source>
        <strain evidence="1">CHK186-9395</strain>
    </source>
</reference>
<dbReference type="AlphaFoldDB" id="A0A9D1SYM0"/>
<dbReference type="EMBL" id="DVOJ01000003">
    <property type="protein sequence ID" value="HIV01047.1"/>
    <property type="molecule type" value="Genomic_DNA"/>
</dbReference>
<proteinExistence type="predicted"/>